<dbReference type="InterPro" id="IPR046732">
    <property type="entry name" value="DUF6624"/>
</dbReference>
<dbReference type="EMBL" id="JADKGY010000001">
    <property type="protein sequence ID" value="MBK9980883.1"/>
    <property type="molecule type" value="Genomic_DNA"/>
</dbReference>
<evidence type="ECO:0000313" key="3">
    <source>
        <dbReference type="Proteomes" id="UP000808337"/>
    </source>
</evidence>
<sequence length="191" mass="21771">MIKTIYLYSLLLAFLFCEISVSAQSPIDTAGIIRQLNAIYERDQKTRANGDSIAYIDYIDSCNLAQVERIIALYGWPGKSFISATGNYTIFLVIQHADLATQEKYFPLFQKSVDDGESRAMDMAYLQDRILMRQGKKQVYGSQVVVNKAGSLEFYPIEDEKNVNLRRKNVGLGPMEEYAEYFGIDYKLPND</sequence>
<feature type="signal peptide" evidence="1">
    <location>
        <begin position="1"/>
        <end position="23"/>
    </location>
</feature>
<evidence type="ECO:0000313" key="2">
    <source>
        <dbReference type="EMBL" id="MBK9980883.1"/>
    </source>
</evidence>
<comment type="caution">
    <text evidence="2">The sequence shown here is derived from an EMBL/GenBank/DDBJ whole genome shotgun (WGS) entry which is preliminary data.</text>
</comment>
<keyword evidence="1" id="KW-0732">Signal</keyword>
<gene>
    <name evidence="2" type="ORF">IPP15_00420</name>
</gene>
<dbReference type="Proteomes" id="UP000808337">
    <property type="component" value="Unassembled WGS sequence"/>
</dbReference>
<accession>A0A9D7SPW9</accession>
<reference evidence="2 3" key="1">
    <citation type="submission" date="2020-10" db="EMBL/GenBank/DDBJ databases">
        <title>Connecting structure to function with the recovery of over 1000 high-quality activated sludge metagenome-assembled genomes encoding full-length rRNA genes using long-read sequencing.</title>
        <authorList>
            <person name="Singleton C.M."/>
            <person name="Petriglieri F."/>
            <person name="Kristensen J.M."/>
            <person name="Kirkegaard R.H."/>
            <person name="Michaelsen T.Y."/>
            <person name="Andersen M.H."/>
            <person name="Karst S.M."/>
            <person name="Dueholm M.S."/>
            <person name="Nielsen P.H."/>
            <person name="Albertsen M."/>
        </authorList>
    </citation>
    <scope>NUCLEOTIDE SEQUENCE [LARGE SCALE GENOMIC DNA]</scope>
    <source>
        <strain evidence="2">Ribe_18-Q3-R11-54_MAXAC.273</strain>
    </source>
</reference>
<dbReference type="AlphaFoldDB" id="A0A9D7SPW9"/>
<organism evidence="2 3">
    <name type="scientific">Candidatus Opimibacter skivensis</name>
    <dbReference type="NCBI Taxonomy" id="2982028"/>
    <lineage>
        <taxon>Bacteria</taxon>
        <taxon>Pseudomonadati</taxon>
        <taxon>Bacteroidota</taxon>
        <taxon>Saprospiria</taxon>
        <taxon>Saprospirales</taxon>
        <taxon>Saprospiraceae</taxon>
        <taxon>Candidatus Opimibacter</taxon>
    </lineage>
</organism>
<evidence type="ECO:0000256" key="1">
    <source>
        <dbReference type="SAM" id="SignalP"/>
    </source>
</evidence>
<proteinExistence type="predicted"/>
<dbReference type="Pfam" id="PF20329">
    <property type="entry name" value="DUF6624"/>
    <property type="match status" value="1"/>
</dbReference>
<feature type="chain" id="PRO_5039396365" evidence="1">
    <location>
        <begin position="24"/>
        <end position="191"/>
    </location>
</feature>
<protein>
    <submittedName>
        <fullName evidence="2">Uncharacterized protein</fullName>
    </submittedName>
</protein>
<name>A0A9D7SPW9_9BACT</name>